<evidence type="ECO:0000256" key="1">
    <source>
        <dbReference type="SAM" id="MobiDB-lite"/>
    </source>
</evidence>
<dbReference type="Proteomes" id="UP001551482">
    <property type="component" value="Unassembled WGS sequence"/>
</dbReference>
<dbReference type="RefSeq" id="WP_358357618.1">
    <property type="nucleotide sequence ID" value="NZ_JBEZFP010000070.1"/>
</dbReference>
<feature type="region of interest" description="Disordered" evidence="1">
    <location>
        <begin position="1"/>
        <end position="53"/>
    </location>
</feature>
<feature type="region of interest" description="Disordered" evidence="1">
    <location>
        <begin position="66"/>
        <end position="94"/>
    </location>
</feature>
<proteinExistence type="predicted"/>
<feature type="compositionally biased region" description="Basic and acidic residues" evidence="1">
    <location>
        <begin position="70"/>
        <end position="84"/>
    </location>
</feature>
<dbReference type="EMBL" id="JBEZFP010000070">
    <property type="protein sequence ID" value="MEU8136740.1"/>
    <property type="molecule type" value="Genomic_DNA"/>
</dbReference>
<accession>A0ABV3DLV6</accession>
<protein>
    <submittedName>
        <fullName evidence="2">Uncharacterized protein</fullName>
    </submittedName>
</protein>
<feature type="region of interest" description="Disordered" evidence="1">
    <location>
        <begin position="124"/>
        <end position="169"/>
    </location>
</feature>
<evidence type="ECO:0000313" key="2">
    <source>
        <dbReference type="EMBL" id="MEU8136740.1"/>
    </source>
</evidence>
<comment type="caution">
    <text evidence="2">The sequence shown here is derived from an EMBL/GenBank/DDBJ whole genome shotgun (WGS) entry which is preliminary data.</text>
</comment>
<keyword evidence="3" id="KW-1185">Reference proteome</keyword>
<feature type="compositionally biased region" description="Basic and acidic residues" evidence="1">
    <location>
        <begin position="21"/>
        <end position="32"/>
    </location>
</feature>
<name>A0ABV3DLV6_9ACTN</name>
<evidence type="ECO:0000313" key="3">
    <source>
        <dbReference type="Proteomes" id="UP001551482"/>
    </source>
</evidence>
<feature type="compositionally biased region" description="Acidic residues" evidence="1">
    <location>
        <begin position="133"/>
        <end position="143"/>
    </location>
</feature>
<gene>
    <name evidence="2" type="ORF">AB0C36_24915</name>
</gene>
<sequence>MSSIALDIRDIPDLTDDLESPGEHAGPDRPERAGNAASGPVAAEPTSRLVSGPTRLRCADCGTVLAADEPADRPDDDDRAHGDVDGYMDGYAGPPPRAGAPLAWRVPVHAVGPAATEPFEARLCPGSDRCADPEADAVPEPEPDLPTPPALTLPRGLDWRTQPFSHASV</sequence>
<reference evidence="2 3" key="1">
    <citation type="submission" date="2024-06" db="EMBL/GenBank/DDBJ databases">
        <title>The Natural Products Discovery Center: Release of the First 8490 Sequenced Strains for Exploring Actinobacteria Biosynthetic Diversity.</title>
        <authorList>
            <person name="Kalkreuter E."/>
            <person name="Kautsar S.A."/>
            <person name="Yang D."/>
            <person name="Bader C.D."/>
            <person name="Teijaro C.N."/>
            <person name="Fluegel L."/>
            <person name="Davis C.M."/>
            <person name="Simpson J.R."/>
            <person name="Lauterbach L."/>
            <person name="Steele A.D."/>
            <person name="Gui C."/>
            <person name="Meng S."/>
            <person name="Li G."/>
            <person name="Viehrig K."/>
            <person name="Ye F."/>
            <person name="Su P."/>
            <person name="Kiefer A.F."/>
            <person name="Nichols A."/>
            <person name="Cepeda A.J."/>
            <person name="Yan W."/>
            <person name="Fan B."/>
            <person name="Jiang Y."/>
            <person name="Adhikari A."/>
            <person name="Zheng C.-J."/>
            <person name="Schuster L."/>
            <person name="Cowan T.M."/>
            <person name="Smanski M.J."/>
            <person name="Chevrette M.G."/>
            <person name="De Carvalho L.P.S."/>
            <person name="Shen B."/>
        </authorList>
    </citation>
    <scope>NUCLEOTIDE SEQUENCE [LARGE SCALE GENOMIC DNA]</scope>
    <source>
        <strain evidence="2 3">NPDC048946</strain>
    </source>
</reference>
<organism evidence="2 3">
    <name type="scientific">Streptodolium elevatio</name>
    <dbReference type="NCBI Taxonomy" id="3157996"/>
    <lineage>
        <taxon>Bacteria</taxon>
        <taxon>Bacillati</taxon>
        <taxon>Actinomycetota</taxon>
        <taxon>Actinomycetes</taxon>
        <taxon>Kitasatosporales</taxon>
        <taxon>Streptomycetaceae</taxon>
        <taxon>Streptodolium</taxon>
    </lineage>
</organism>